<evidence type="ECO:0000256" key="7">
    <source>
        <dbReference type="ARBA" id="ARBA00022840"/>
    </source>
</evidence>
<keyword evidence="5 13" id="KW-0378">Hydrolase</keyword>
<keyword evidence="17" id="KW-1185">Reference proteome</keyword>
<dbReference type="FunCoup" id="F8ACW6">
    <property type="interactions" value="395"/>
</dbReference>
<dbReference type="SMART" id="SM01058">
    <property type="entry name" value="CarD_TRCF"/>
    <property type="match status" value="1"/>
</dbReference>
<organism evidence="16 17">
    <name type="scientific">Thermodesulfatator indicus (strain DSM 15286 / JCM 11887 / CIR29812)</name>
    <dbReference type="NCBI Taxonomy" id="667014"/>
    <lineage>
        <taxon>Bacteria</taxon>
        <taxon>Pseudomonadati</taxon>
        <taxon>Thermodesulfobacteriota</taxon>
        <taxon>Thermodesulfobacteria</taxon>
        <taxon>Thermodesulfobacteriales</taxon>
        <taxon>Thermodesulfatatoraceae</taxon>
        <taxon>Thermodesulfatator</taxon>
    </lineage>
</organism>
<dbReference type="InterPro" id="IPR011545">
    <property type="entry name" value="DEAD/DEAH_box_helicase_dom"/>
</dbReference>
<dbReference type="RefSeq" id="WP_013907502.1">
    <property type="nucleotide sequence ID" value="NC_015681.1"/>
</dbReference>
<evidence type="ECO:0000259" key="14">
    <source>
        <dbReference type="PROSITE" id="PS51192"/>
    </source>
</evidence>
<dbReference type="InParanoid" id="F8ACW6"/>
<dbReference type="KEGG" id="tid:Thein_0882"/>
<dbReference type="Pfam" id="PF00270">
    <property type="entry name" value="DEAD"/>
    <property type="match status" value="1"/>
</dbReference>
<evidence type="ECO:0000313" key="17">
    <source>
        <dbReference type="Proteomes" id="UP000006793"/>
    </source>
</evidence>
<dbReference type="EC" id="3.6.4.-" evidence="13"/>
<dbReference type="Proteomes" id="UP000006793">
    <property type="component" value="Chromosome"/>
</dbReference>
<keyword evidence="4 13" id="KW-0227">DNA damage</keyword>
<dbReference type="PaxDb" id="667014-Thein_0882"/>
<dbReference type="GO" id="GO:0005737">
    <property type="term" value="C:cytoplasm"/>
    <property type="evidence" value="ECO:0007669"/>
    <property type="project" value="UniProtKB-SubCell"/>
</dbReference>
<dbReference type="PANTHER" id="PTHR47964:SF1">
    <property type="entry name" value="ATP-DEPENDENT DNA HELICASE HOMOLOG RECG, CHLOROPLASTIC"/>
    <property type="match status" value="1"/>
</dbReference>
<dbReference type="STRING" id="667014.Thein_0882"/>
<dbReference type="PROSITE" id="PS51194">
    <property type="entry name" value="HELICASE_CTER"/>
    <property type="match status" value="1"/>
</dbReference>
<evidence type="ECO:0000259" key="15">
    <source>
        <dbReference type="PROSITE" id="PS51194"/>
    </source>
</evidence>
<dbReference type="GO" id="GO:0003678">
    <property type="term" value="F:DNA helicase activity"/>
    <property type="evidence" value="ECO:0007669"/>
    <property type="project" value="TreeGrafter"/>
</dbReference>
<feature type="domain" description="Helicase C-terminal" evidence="15">
    <location>
        <begin position="794"/>
        <end position="960"/>
    </location>
</feature>
<dbReference type="Gene3D" id="3.40.50.300">
    <property type="entry name" value="P-loop containing nucleotide triphosphate hydrolases"/>
    <property type="match status" value="2"/>
</dbReference>
<dbReference type="InterPro" id="IPR041471">
    <property type="entry name" value="UvrB_inter"/>
</dbReference>
<dbReference type="InterPro" id="IPR003711">
    <property type="entry name" value="CarD-like/TRCF_RID"/>
</dbReference>
<dbReference type="SMART" id="SM00982">
    <property type="entry name" value="TRCF"/>
    <property type="match status" value="1"/>
</dbReference>
<dbReference type="Gene3D" id="3.40.50.11180">
    <property type="match status" value="1"/>
</dbReference>
<comment type="similarity">
    <text evidence="11 13">In the C-terminal section; belongs to the helicase family. RecG subfamily.</text>
</comment>
<proteinExistence type="inferred from homology"/>
<dbReference type="InterPro" id="IPR014001">
    <property type="entry name" value="Helicase_ATP-bd"/>
</dbReference>
<sequence length="1167" mass="132719">MTLKLSEKFENIKEFLTGGKGRLKVSGLTEEALACLLRLAEAQKGIILLPEESQCLRVKEALNFFGFTNVFHYPAEDVLPFGGVYHSPVISAARIAALYQFRTRKKALIILSAKALLRKTLPPGALNKFYEYVVLGEELPREKFLENLINLGYEKTGLVQRVGEFSIRGGVIDIFPAGETFPVRIDFFGDEVESVKRFDPETQRSFEEIEELVILPAREIILSFDPSGLEERLFKRLSDYGLPPDKESSYLRTLETGLVLEPEEFWLPLVYEKPASFFDYLEPKDTLIIFEPEKVIDEIARFEERLVLSWRKAKEGKRVLVEPQESFLTQKEALSLLDNHAKILEISKLPVLEEGLSFEIKDHQAHLESIKAFPKEAIERGLKYLQEIASKERTVITSPHEKSAEKIKSLVERELGFMEIPLKKEAFNAFAAPFEMAIYVGTISRGFIWPELSLAIIPEHELFGVRKPLTTQKARSLKETFLRFEDLKPGDFVVHREHGIGRYHGLVSLEIGGLPGEFLLIEYKDGDKLYLPVDKLNLLHKYVGLEGKEPSLDRLGGKSFEARKKKVQKAIEEVAQELLSLYAARKVGQGFSFEPGPLLRQVEASFPYEETPEQAVAIEETLKDMQKPTPMDRLVCGDVGYGKTEIAIRAAALAVENKKQVAILVPTTVLAEQHFRTFYERLSPLGIKVAVLSRFKSPKEQKEILKKLAQGEIDIVVGTHRLLSNDVSFKDLGLLIIDEEHRFGVKHKEKIKQLRKNVDVLALSATPIPRTLQLSLLGIRDLSVITTPPEKRLPIKTYLARFDEQVIKEAIERELNRKGQVFFVHNRIKGIYALADWLRRLVPQARIEVAHGQMPSQKLEEIMVRFVRREIDVLVCTTIIESGIDIPSANTIIINRADRMGLAEIYQLRGRVGRSNVQAYAYLLVPSLSGLSEDAERRLKALMQFTELGAGFKLAMSDLQIRGAGNLLGTFQSGHVAAVGYDLYLEILKHTIDEMRGKPLEEEVESDVNLKVPAYFPASYIPDVEQRLHLYRRLALARTREAIEELALEIEDRFGILPKEVENLIKLSLLKAILRSFKVRKLDRRGKEVIFYFDPSAQIDEKLWRKLARKRGLGLRITKDNKLILSLATSEVLEELLSFLEEVKKALAKLPEKIYFLSEQKNLAEAR</sequence>
<keyword evidence="6" id="KW-0347">Helicase</keyword>
<dbReference type="SMART" id="SM00487">
    <property type="entry name" value="DEXDc"/>
    <property type="match status" value="1"/>
</dbReference>
<dbReference type="SMART" id="SM00490">
    <property type="entry name" value="HELICc"/>
    <property type="match status" value="1"/>
</dbReference>
<feature type="domain" description="Helicase ATP-binding" evidence="14">
    <location>
        <begin position="624"/>
        <end position="785"/>
    </location>
</feature>
<comment type="function">
    <text evidence="13">Couples transcription and DNA repair by recognizing RNA polymerase (RNAP) stalled at DNA lesions. Mediates ATP-dependent release of RNAP and its truncated transcript from the DNA, and recruitment of nucleotide excision repair machinery to the damaged site.</text>
</comment>
<dbReference type="HAMAP" id="MF_00969">
    <property type="entry name" value="TRCF"/>
    <property type="match status" value="1"/>
</dbReference>
<evidence type="ECO:0000256" key="4">
    <source>
        <dbReference type="ARBA" id="ARBA00022763"/>
    </source>
</evidence>
<dbReference type="OrthoDB" id="9804325at2"/>
<dbReference type="InterPro" id="IPR036101">
    <property type="entry name" value="CarD-like/TRCF_RID_sf"/>
</dbReference>
<evidence type="ECO:0000256" key="3">
    <source>
        <dbReference type="ARBA" id="ARBA00022741"/>
    </source>
</evidence>
<dbReference type="NCBIfam" id="TIGR00580">
    <property type="entry name" value="mfd"/>
    <property type="match status" value="1"/>
</dbReference>
<evidence type="ECO:0000313" key="16">
    <source>
        <dbReference type="EMBL" id="AEH44759.1"/>
    </source>
</evidence>
<dbReference type="Pfam" id="PF17757">
    <property type="entry name" value="UvrB_inter"/>
    <property type="match status" value="1"/>
</dbReference>
<evidence type="ECO:0000256" key="11">
    <source>
        <dbReference type="ARBA" id="ARBA00061399"/>
    </source>
</evidence>
<dbReference type="PATRIC" id="fig|667014.3.peg.903"/>
<evidence type="ECO:0000256" key="5">
    <source>
        <dbReference type="ARBA" id="ARBA00022801"/>
    </source>
</evidence>
<name>F8ACW6_THEID</name>
<dbReference type="Gene3D" id="3.90.1150.50">
    <property type="entry name" value="Transcription-repair-coupling factor, D7 domain"/>
    <property type="match status" value="1"/>
</dbReference>
<gene>
    <name evidence="13" type="primary">mfd</name>
    <name evidence="16" type="ordered locus">Thein_0882</name>
</gene>
<protein>
    <recommendedName>
        <fullName evidence="12 13">Transcription-repair-coupling factor</fullName>
        <shortName evidence="13">TRCF</shortName>
        <ecNumber evidence="13">3.6.4.-</ecNumber>
    </recommendedName>
</protein>
<dbReference type="HOGENOM" id="CLU_005122_1_2_0"/>
<evidence type="ECO:0000256" key="12">
    <source>
        <dbReference type="ARBA" id="ARBA00070128"/>
    </source>
</evidence>
<dbReference type="SUPFAM" id="SSF143517">
    <property type="entry name" value="TRCF domain-like"/>
    <property type="match status" value="1"/>
</dbReference>
<dbReference type="GO" id="GO:0000716">
    <property type="term" value="P:transcription-coupled nucleotide-excision repair, DNA damage recognition"/>
    <property type="evidence" value="ECO:0007669"/>
    <property type="project" value="UniProtKB-UniRule"/>
</dbReference>
<evidence type="ECO:0000256" key="9">
    <source>
        <dbReference type="ARBA" id="ARBA00023204"/>
    </source>
</evidence>
<evidence type="ECO:0000256" key="13">
    <source>
        <dbReference type="HAMAP-Rule" id="MF_00969"/>
    </source>
</evidence>
<keyword evidence="2 13" id="KW-0963">Cytoplasm</keyword>
<comment type="subcellular location">
    <subcellularLocation>
        <location evidence="1 13">Cytoplasm</location>
    </subcellularLocation>
</comment>
<accession>F8ACW6</accession>
<dbReference type="Gene3D" id="2.40.10.170">
    <property type="match status" value="1"/>
</dbReference>
<dbReference type="Pfam" id="PF02559">
    <property type="entry name" value="CarD_TRCF_RID"/>
    <property type="match status" value="1"/>
</dbReference>
<dbReference type="SUPFAM" id="SSF141259">
    <property type="entry name" value="CarD-like"/>
    <property type="match status" value="1"/>
</dbReference>
<dbReference type="InterPro" id="IPR005118">
    <property type="entry name" value="TRCF_C"/>
</dbReference>
<reference evidence="16 17" key="2">
    <citation type="journal article" date="2012" name="Stand. Genomic Sci.">
        <title>Complete genome sequence of the thermophilic sulfate-reducing ocean bacterium Thermodesulfatator indicus type strain (CIR29812(T)).</title>
        <authorList>
            <person name="Anderson I."/>
            <person name="Saunders E."/>
            <person name="Lapidus A."/>
            <person name="Nolan M."/>
            <person name="Lucas S."/>
            <person name="Tice H."/>
            <person name="Del Rio T.G."/>
            <person name="Cheng J.F."/>
            <person name="Han C."/>
            <person name="Tapia R."/>
            <person name="Goodwin L.A."/>
            <person name="Pitluck S."/>
            <person name="Liolios K."/>
            <person name="Mavromatis K."/>
            <person name="Pagani I."/>
            <person name="Ivanova N."/>
            <person name="Mikhailova N."/>
            <person name="Pati A."/>
            <person name="Chen A."/>
            <person name="Palaniappan K."/>
            <person name="Land M."/>
            <person name="Hauser L."/>
            <person name="Jeffries C.D."/>
            <person name="Chang Y.J."/>
            <person name="Brambilla E.M."/>
            <person name="Rohde M."/>
            <person name="Spring S."/>
            <person name="Goker M."/>
            <person name="Detter J.C."/>
            <person name="Woyke T."/>
            <person name="Bristow J."/>
            <person name="Eisen J.A."/>
            <person name="Markowitz V."/>
            <person name="Hugenholtz P."/>
            <person name="Kyrpides N.C."/>
            <person name="Klenk H.P."/>
        </authorList>
    </citation>
    <scope>NUCLEOTIDE SEQUENCE [LARGE SCALE GENOMIC DNA]</scope>
    <source>
        <strain evidence="17">DSM 15286 / JCM 11887 / CIR29812</strain>
    </source>
</reference>
<evidence type="ECO:0000256" key="8">
    <source>
        <dbReference type="ARBA" id="ARBA00023125"/>
    </source>
</evidence>
<dbReference type="SUPFAM" id="SSF52540">
    <property type="entry name" value="P-loop containing nucleoside triphosphate hydrolases"/>
    <property type="match status" value="4"/>
</dbReference>
<evidence type="ECO:0000256" key="6">
    <source>
        <dbReference type="ARBA" id="ARBA00022806"/>
    </source>
</evidence>
<dbReference type="GO" id="GO:0016787">
    <property type="term" value="F:hydrolase activity"/>
    <property type="evidence" value="ECO:0007669"/>
    <property type="project" value="UniProtKB-KW"/>
</dbReference>
<dbReference type="InterPro" id="IPR037235">
    <property type="entry name" value="TRCF-like_C_D7"/>
</dbReference>
<dbReference type="EMBL" id="CP002683">
    <property type="protein sequence ID" value="AEH44759.1"/>
    <property type="molecule type" value="Genomic_DNA"/>
</dbReference>
<dbReference type="InterPro" id="IPR047112">
    <property type="entry name" value="RecG/Mfd"/>
</dbReference>
<dbReference type="GO" id="GO:0005524">
    <property type="term" value="F:ATP binding"/>
    <property type="evidence" value="ECO:0007669"/>
    <property type="project" value="UniProtKB-UniRule"/>
</dbReference>
<dbReference type="InterPro" id="IPR001650">
    <property type="entry name" value="Helicase_C-like"/>
</dbReference>
<evidence type="ECO:0000256" key="1">
    <source>
        <dbReference type="ARBA" id="ARBA00004496"/>
    </source>
</evidence>
<dbReference type="eggNOG" id="COG1197">
    <property type="taxonomic scope" value="Bacteria"/>
</dbReference>
<dbReference type="FunFam" id="3.40.50.300:FF:000546">
    <property type="entry name" value="Transcription-repair-coupling factor"/>
    <property type="match status" value="1"/>
</dbReference>
<dbReference type="GO" id="GO:0006355">
    <property type="term" value="P:regulation of DNA-templated transcription"/>
    <property type="evidence" value="ECO:0007669"/>
    <property type="project" value="UniProtKB-UniRule"/>
</dbReference>
<dbReference type="CDD" id="cd17991">
    <property type="entry name" value="DEXHc_TRCF"/>
    <property type="match status" value="1"/>
</dbReference>
<dbReference type="GO" id="GO:0003684">
    <property type="term" value="F:damaged DNA binding"/>
    <property type="evidence" value="ECO:0007669"/>
    <property type="project" value="InterPro"/>
</dbReference>
<dbReference type="PROSITE" id="PS51192">
    <property type="entry name" value="HELICASE_ATP_BIND_1"/>
    <property type="match status" value="1"/>
</dbReference>
<dbReference type="Pfam" id="PF00271">
    <property type="entry name" value="Helicase_C"/>
    <property type="match status" value="1"/>
</dbReference>
<comment type="similarity">
    <text evidence="10 13">In the N-terminal section; belongs to the UvrB family.</text>
</comment>
<dbReference type="AlphaFoldDB" id="F8ACW6"/>
<evidence type="ECO:0000256" key="10">
    <source>
        <dbReference type="ARBA" id="ARBA00061104"/>
    </source>
</evidence>
<keyword evidence="9 13" id="KW-0234">DNA repair</keyword>
<keyword evidence="7 13" id="KW-0067">ATP-binding</keyword>
<reference evidence="17" key="1">
    <citation type="submission" date="2011-04" db="EMBL/GenBank/DDBJ databases">
        <title>The complete genome of Thermodesulfatator indicus DSM 15286.</title>
        <authorList>
            <person name="Lucas S."/>
            <person name="Copeland A."/>
            <person name="Lapidus A."/>
            <person name="Bruce D."/>
            <person name="Goodwin L."/>
            <person name="Pitluck S."/>
            <person name="Peters L."/>
            <person name="Kyrpides N."/>
            <person name="Mavromatis K."/>
            <person name="Pagani I."/>
            <person name="Ivanova N."/>
            <person name="Saunders L."/>
            <person name="Detter J.C."/>
            <person name="Tapia R."/>
            <person name="Han C."/>
            <person name="Land M."/>
            <person name="Hauser L."/>
            <person name="Markowitz V."/>
            <person name="Cheng J.-F."/>
            <person name="Hugenholtz P."/>
            <person name="Woyke T."/>
            <person name="Wu D."/>
            <person name="Spring S."/>
            <person name="Schroeder M."/>
            <person name="Brambilla E."/>
            <person name="Klenk H.-P."/>
            <person name="Eisen J.A."/>
        </authorList>
    </citation>
    <scope>NUCLEOTIDE SEQUENCE [LARGE SCALE GENOMIC DNA]</scope>
    <source>
        <strain evidence="17">DSM 15286 / JCM 11887 / CIR29812</strain>
    </source>
</reference>
<dbReference type="Pfam" id="PF03461">
    <property type="entry name" value="TRCF"/>
    <property type="match status" value="1"/>
</dbReference>
<keyword evidence="8 13" id="KW-0238">DNA-binding</keyword>
<dbReference type="InterPro" id="IPR027417">
    <property type="entry name" value="P-loop_NTPase"/>
</dbReference>
<dbReference type="InterPro" id="IPR004576">
    <property type="entry name" value="Mfd"/>
</dbReference>
<evidence type="ECO:0000256" key="2">
    <source>
        <dbReference type="ARBA" id="ARBA00022490"/>
    </source>
</evidence>
<dbReference type="Gene3D" id="3.30.2060.10">
    <property type="entry name" value="Penicillin-binding protein 1b domain"/>
    <property type="match status" value="1"/>
</dbReference>
<dbReference type="PANTHER" id="PTHR47964">
    <property type="entry name" value="ATP-DEPENDENT DNA HELICASE HOMOLOG RECG, CHLOROPLASTIC"/>
    <property type="match status" value="1"/>
</dbReference>
<keyword evidence="3 13" id="KW-0547">Nucleotide-binding</keyword>